<reference evidence="2" key="1">
    <citation type="journal article" date="2014" name="Front. Microbiol.">
        <title>High frequency of phylogenetically diverse reductive dehalogenase-homologous genes in deep subseafloor sedimentary metagenomes.</title>
        <authorList>
            <person name="Kawai M."/>
            <person name="Futagami T."/>
            <person name="Toyoda A."/>
            <person name="Takaki Y."/>
            <person name="Nishi S."/>
            <person name="Hori S."/>
            <person name="Arai W."/>
            <person name="Tsubouchi T."/>
            <person name="Morono Y."/>
            <person name="Uchiyama I."/>
            <person name="Ito T."/>
            <person name="Fujiyama A."/>
            <person name="Inagaki F."/>
            <person name="Takami H."/>
        </authorList>
    </citation>
    <scope>NUCLEOTIDE SEQUENCE</scope>
    <source>
        <strain evidence="2">Expedition CK06-06</strain>
    </source>
</reference>
<dbReference type="AlphaFoldDB" id="X0WC31"/>
<name>X0WC31_9ZZZZ</name>
<comment type="caution">
    <text evidence="2">The sequence shown here is derived from an EMBL/GenBank/DDBJ whole genome shotgun (WGS) entry which is preliminary data.</text>
</comment>
<gene>
    <name evidence="2" type="ORF">S01H1_73177</name>
</gene>
<sequence>MVTHKIAGPTKTSAAMAIRIAGTAIARSSGSSLKMPIISGAKISSTTKAIPMHTARPPEANLTAPHNRSQRRAPKLKPTMGKSPAETPNIGIRARSAIRMTRPPAAMANDPNPERIELNMAKTALSVISIII</sequence>
<feature type="region of interest" description="Disordered" evidence="1">
    <location>
        <begin position="56"/>
        <end position="112"/>
    </location>
</feature>
<protein>
    <submittedName>
        <fullName evidence="2">Uncharacterized protein</fullName>
    </submittedName>
</protein>
<evidence type="ECO:0000313" key="2">
    <source>
        <dbReference type="EMBL" id="GAG28469.1"/>
    </source>
</evidence>
<proteinExistence type="predicted"/>
<dbReference type="EMBL" id="BARS01048880">
    <property type="protein sequence ID" value="GAG28469.1"/>
    <property type="molecule type" value="Genomic_DNA"/>
</dbReference>
<accession>X0WC31</accession>
<evidence type="ECO:0000256" key="1">
    <source>
        <dbReference type="SAM" id="MobiDB-lite"/>
    </source>
</evidence>
<organism evidence="2">
    <name type="scientific">marine sediment metagenome</name>
    <dbReference type="NCBI Taxonomy" id="412755"/>
    <lineage>
        <taxon>unclassified sequences</taxon>
        <taxon>metagenomes</taxon>
        <taxon>ecological metagenomes</taxon>
    </lineage>
</organism>
<feature type="non-terminal residue" evidence="2">
    <location>
        <position position="132"/>
    </location>
</feature>